<evidence type="ECO:0000256" key="1">
    <source>
        <dbReference type="SAM" id="MobiDB-lite"/>
    </source>
</evidence>
<proteinExistence type="predicted"/>
<evidence type="ECO:0000313" key="4">
    <source>
        <dbReference type="Proteomes" id="UP001217918"/>
    </source>
</evidence>
<gene>
    <name evidence="3" type="ORF">P8C59_009332</name>
</gene>
<feature type="region of interest" description="Disordered" evidence="1">
    <location>
        <begin position="141"/>
        <end position="281"/>
    </location>
</feature>
<dbReference type="AlphaFoldDB" id="A0AAD9IE35"/>
<feature type="compositionally biased region" description="Basic and acidic residues" evidence="1">
    <location>
        <begin position="141"/>
        <end position="150"/>
    </location>
</feature>
<feature type="compositionally biased region" description="Low complexity" evidence="1">
    <location>
        <begin position="212"/>
        <end position="224"/>
    </location>
</feature>
<sequence>MTSKKGGIIIDPTKKTQYPVILSDELLGKASKETFTGVRYNHRPELSSELAPSQAYLKLSAKDGSYNLGFADYGKKYTYNGVRTSAEGKYVLVFDPAKKAFVLHRVDSLFHMNVVRLPNSTNADSLVAEFPRLEVKDKVITAKKPQEKKSQTQRPKGPPEDITAASTGKKNVAGKNAPAKAKPKAKPPSMGPKNKEAKQPQRRKKSIQNDGLLTLPDPAAAKAAMPPPELPKPNLSIDKKKRAEDSEEDDDDDDDGGLLVEYPDAGPAMKGSFGSHRAPLVPQIARPFSDFVRDYQEEADDDIEAEPEPELEDVYDAFNTTDGGAQQPGEAARALQPSAGGEHADWDGDAELEAELDAEFARAMQDDIDSESSVSEED</sequence>
<feature type="compositionally biased region" description="Low complexity" evidence="1">
    <location>
        <begin position="168"/>
        <end position="180"/>
    </location>
</feature>
<organism evidence="3 4">
    <name type="scientific">Phyllachora maydis</name>
    <dbReference type="NCBI Taxonomy" id="1825666"/>
    <lineage>
        <taxon>Eukaryota</taxon>
        <taxon>Fungi</taxon>
        <taxon>Dikarya</taxon>
        <taxon>Ascomycota</taxon>
        <taxon>Pezizomycotina</taxon>
        <taxon>Sordariomycetes</taxon>
        <taxon>Sordariomycetidae</taxon>
        <taxon>Phyllachorales</taxon>
        <taxon>Phyllachoraceae</taxon>
        <taxon>Phyllachora</taxon>
    </lineage>
</organism>
<dbReference type="Pfam" id="PF09816">
    <property type="entry name" value="EAF"/>
    <property type="match status" value="1"/>
</dbReference>
<evidence type="ECO:0000313" key="3">
    <source>
        <dbReference type="EMBL" id="KAK2075185.1"/>
    </source>
</evidence>
<feature type="region of interest" description="Disordered" evidence="1">
    <location>
        <begin position="295"/>
        <end position="348"/>
    </location>
</feature>
<name>A0AAD9IE35_9PEZI</name>
<comment type="caution">
    <text evidence="3">The sequence shown here is derived from an EMBL/GenBank/DDBJ whole genome shotgun (WGS) entry which is preliminary data.</text>
</comment>
<reference evidence="3" key="1">
    <citation type="journal article" date="2023" name="Mol. Plant Microbe Interact.">
        <title>Elucidating the Obligate Nature and Biological Capacity of an Invasive Fungal Corn Pathogen.</title>
        <authorList>
            <person name="MacCready J.S."/>
            <person name="Roggenkamp E.M."/>
            <person name="Gdanetz K."/>
            <person name="Chilvers M.I."/>
        </authorList>
    </citation>
    <scope>NUCLEOTIDE SEQUENCE</scope>
    <source>
        <strain evidence="3">PM02</strain>
    </source>
</reference>
<protein>
    <recommendedName>
        <fullName evidence="2">Transcription elongation factor Eaf N-terminal domain-containing protein</fullName>
    </recommendedName>
</protein>
<feature type="compositionally biased region" description="Acidic residues" evidence="1">
    <location>
        <begin position="245"/>
        <end position="256"/>
    </location>
</feature>
<evidence type="ECO:0000259" key="2">
    <source>
        <dbReference type="Pfam" id="PF09816"/>
    </source>
</evidence>
<dbReference type="Proteomes" id="UP001217918">
    <property type="component" value="Unassembled WGS sequence"/>
</dbReference>
<dbReference type="EMBL" id="JAQQPM010000009">
    <property type="protein sequence ID" value="KAK2075185.1"/>
    <property type="molecule type" value="Genomic_DNA"/>
</dbReference>
<dbReference type="InterPro" id="IPR019194">
    <property type="entry name" value="Tscrpt_elong_fac_Eaf_N"/>
</dbReference>
<feature type="domain" description="Transcription elongation factor Eaf N-terminal" evidence="2">
    <location>
        <begin position="18"/>
        <end position="117"/>
    </location>
</feature>
<feature type="compositionally biased region" description="Acidic residues" evidence="1">
    <location>
        <begin position="297"/>
        <end position="315"/>
    </location>
</feature>
<accession>A0AAD9IE35</accession>
<keyword evidence="4" id="KW-1185">Reference proteome</keyword>